<dbReference type="eggNOG" id="COG0662">
    <property type="taxonomic scope" value="Bacteria"/>
</dbReference>
<dbReference type="RefSeq" id="WP_011641573.1">
    <property type="nucleotide sequence ID" value="NC_008346.1"/>
</dbReference>
<dbReference type="EMBL" id="CP000448">
    <property type="protein sequence ID" value="ABI69482.1"/>
    <property type="molecule type" value="Genomic_DNA"/>
</dbReference>
<dbReference type="SUPFAM" id="SSF51182">
    <property type="entry name" value="RmlC-like cupins"/>
    <property type="match status" value="1"/>
</dbReference>
<dbReference type="AlphaFoldDB" id="Q0AUX2"/>
<feature type="domain" description="Cupin type-2" evidence="1">
    <location>
        <begin position="36"/>
        <end position="89"/>
    </location>
</feature>
<dbReference type="OrthoDB" id="9797047at2"/>
<dbReference type="KEGG" id="swo:Swol_2191"/>
<gene>
    <name evidence="2" type="ordered locus">Swol_2191</name>
</gene>
<reference evidence="3" key="1">
    <citation type="journal article" date="2010" name="Environ. Microbiol.">
        <title>The genome of Syntrophomonas wolfei: new insights into syntrophic metabolism and biohydrogen production.</title>
        <authorList>
            <person name="Sieber J.R."/>
            <person name="Sims D.R."/>
            <person name="Han C."/>
            <person name="Kim E."/>
            <person name="Lykidis A."/>
            <person name="Lapidus A.L."/>
            <person name="McDonnald E."/>
            <person name="Rohlin L."/>
            <person name="Culley D.E."/>
            <person name="Gunsalus R."/>
            <person name="McInerney M.J."/>
        </authorList>
    </citation>
    <scope>NUCLEOTIDE SEQUENCE [LARGE SCALE GENOMIC DNA]</scope>
    <source>
        <strain evidence="3">DSM 2245B / Goettingen</strain>
    </source>
</reference>
<dbReference type="Proteomes" id="UP000001968">
    <property type="component" value="Chromosome"/>
</dbReference>
<dbReference type="PANTHER" id="PTHR37694">
    <property type="entry name" value="SLR8022 PROTEIN"/>
    <property type="match status" value="1"/>
</dbReference>
<dbReference type="STRING" id="335541.Swol_2191"/>
<accession>Q0AUX2</accession>
<name>Q0AUX2_SYNWW</name>
<protein>
    <submittedName>
        <fullName evidence="2">Cupin region</fullName>
    </submittedName>
</protein>
<sequence>MEIIKVNELPYMQTGWGIKGKPIVDMPEIGIINLLLEPGEQVPSHKTPVDVLFQVIEGKGIITVGEESAIVSSGDIIVSPAQIPHSLEASQGCLFSVYVIKVPNTIKNAVKDPNKPKQHHRP</sequence>
<proteinExistence type="predicted"/>
<evidence type="ECO:0000313" key="3">
    <source>
        <dbReference type="Proteomes" id="UP000001968"/>
    </source>
</evidence>
<evidence type="ECO:0000259" key="1">
    <source>
        <dbReference type="Pfam" id="PF07883"/>
    </source>
</evidence>
<dbReference type="HOGENOM" id="CLU_165492_0_0_9"/>
<dbReference type="InterPro" id="IPR011051">
    <property type="entry name" value="RmlC_Cupin_sf"/>
</dbReference>
<keyword evidence="3" id="KW-1185">Reference proteome</keyword>
<organism evidence="2 3">
    <name type="scientific">Syntrophomonas wolfei subsp. wolfei (strain DSM 2245B / Goettingen)</name>
    <dbReference type="NCBI Taxonomy" id="335541"/>
    <lineage>
        <taxon>Bacteria</taxon>
        <taxon>Bacillati</taxon>
        <taxon>Bacillota</taxon>
        <taxon>Clostridia</taxon>
        <taxon>Eubacteriales</taxon>
        <taxon>Syntrophomonadaceae</taxon>
        <taxon>Syntrophomonas</taxon>
    </lineage>
</organism>
<dbReference type="PANTHER" id="PTHR37694:SF1">
    <property type="entry name" value="SLR8022 PROTEIN"/>
    <property type="match status" value="1"/>
</dbReference>
<dbReference type="InterPro" id="IPR013096">
    <property type="entry name" value="Cupin_2"/>
</dbReference>
<dbReference type="InterPro" id="IPR014710">
    <property type="entry name" value="RmlC-like_jellyroll"/>
</dbReference>
<evidence type="ECO:0000313" key="2">
    <source>
        <dbReference type="EMBL" id="ABI69482.1"/>
    </source>
</evidence>
<dbReference type="Gene3D" id="2.60.120.10">
    <property type="entry name" value="Jelly Rolls"/>
    <property type="match status" value="1"/>
</dbReference>
<dbReference type="Pfam" id="PF07883">
    <property type="entry name" value="Cupin_2"/>
    <property type="match status" value="1"/>
</dbReference>